<dbReference type="InterPro" id="IPR038078">
    <property type="entry name" value="PhoU-like_sf"/>
</dbReference>
<protein>
    <submittedName>
        <fullName evidence="2">Aminoglycoside phosphotransferase</fullName>
    </submittedName>
</protein>
<evidence type="ECO:0000259" key="1">
    <source>
        <dbReference type="Pfam" id="PF01636"/>
    </source>
</evidence>
<reference evidence="2 3" key="1">
    <citation type="submission" date="2020-08" db="EMBL/GenBank/DDBJ databases">
        <title>Genomic Encyclopedia of Type Strains, Phase III (KMG-III): the genomes of soil and plant-associated and newly described type strains.</title>
        <authorList>
            <person name="Whitman W."/>
        </authorList>
    </citation>
    <scope>NUCLEOTIDE SEQUENCE [LARGE SCALE GENOMIC DNA]</scope>
    <source>
        <strain evidence="2 3">CECT 8075</strain>
    </source>
</reference>
<evidence type="ECO:0000313" key="3">
    <source>
        <dbReference type="Proteomes" id="UP000536179"/>
    </source>
</evidence>
<dbReference type="Gene3D" id="3.90.1200.10">
    <property type="match status" value="1"/>
</dbReference>
<keyword evidence="2" id="KW-0808">Transferase</keyword>
<evidence type="ECO:0000313" key="2">
    <source>
        <dbReference type="EMBL" id="MBB3210364.1"/>
    </source>
</evidence>
<comment type="caution">
    <text evidence="2">The sequence shown here is derived from an EMBL/GenBank/DDBJ whole genome shotgun (WGS) entry which is preliminary data.</text>
</comment>
<dbReference type="EMBL" id="JACHXU010000036">
    <property type="protein sequence ID" value="MBB3210364.1"/>
    <property type="molecule type" value="Genomic_DNA"/>
</dbReference>
<dbReference type="SUPFAM" id="SSF56112">
    <property type="entry name" value="Protein kinase-like (PK-like)"/>
    <property type="match status" value="1"/>
</dbReference>
<accession>A0A7W5E5Z5</accession>
<dbReference type="AlphaFoldDB" id="A0A7W5E5Z5"/>
<dbReference type="Proteomes" id="UP000536179">
    <property type="component" value="Unassembled WGS sequence"/>
</dbReference>
<dbReference type="GO" id="GO:0016740">
    <property type="term" value="F:transferase activity"/>
    <property type="evidence" value="ECO:0007669"/>
    <property type="project" value="UniProtKB-KW"/>
</dbReference>
<gene>
    <name evidence="2" type="ORF">FHS27_006211</name>
</gene>
<feature type="domain" description="Aminoglycoside phosphotransferase" evidence="1">
    <location>
        <begin position="377"/>
        <end position="441"/>
    </location>
</feature>
<dbReference type="InterPro" id="IPR002575">
    <property type="entry name" value="Aminoglycoside_PTrfase"/>
</dbReference>
<keyword evidence="3" id="KW-1185">Reference proteome</keyword>
<dbReference type="SUPFAM" id="SSF109755">
    <property type="entry name" value="PhoU-like"/>
    <property type="match status" value="1"/>
</dbReference>
<organism evidence="2 3">
    <name type="scientific">Aporhodopirellula rubra</name>
    <dbReference type="NCBI Taxonomy" id="980271"/>
    <lineage>
        <taxon>Bacteria</taxon>
        <taxon>Pseudomonadati</taxon>
        <taxon>Planctomycetota</taxon>
        <taxon>Planctomycetia</taxon>
        <taxon>Pirellulales</taxon>
        <taxon>Pirellulaceae</taxon>
        <taxon>Aporhodopirellula</taxon>
    </lineage>
</organism>
<dbReference type="RefSeq" id="WP_184309620.1">
    <property type="nucleotide sequence ID" value="NZ_JACHXU010000036.1"/>
</dbReference>
<dbReference type="Gene3D" id="1.20.58.220">
    <property type="entry name" value="Phosphate transport system protein phou homolog 2, domain 2"/>
    <property type="match status" value="1"/>
</dbReference>
<name>A0A7W5E5Z5_9BACT</name>
<dbReference type="InterPro" id="IPR011009">
    <property type="entry name" value="Kinase-like_dom_sf"/>
</dbReference>
<sequence>MRLPQTIRDNLQFMLAETSTQLSNLVTLLDTPSAELTQRILDRRGYSYNLKMRIHDACVTAVRASDSAEKLETHSLRAAESIATQLDRLTGLIHDCARQLDGRKRRGILKSLSSTGLVEDVLKGIELIRSGIEEEGTKTAMKVSDLAVAMSSKHETFFEDQTRELQSIEHPDRVLTAFFIATQLNEMSAVLRDVSESMVGARLGRPMQRDRFRLLKTAFDDLGIDQATVAKVAETNSGTNISRISRDAAHGFAAIVKDGEKRKLKEERKSVENWHEIFPGIAPQILSYRKRGENASLMIEHLPGYTFDKVLLSGTDDQLKSAQQHLAKTVKAVWRETKSDKPVRSNHMAQLRKRLDTVVDVHPEFARGKGRICRSRTQSLSDLIAVAEERESSVMPPFSVYIHGDFNLDNIIIDTAEERVNFIDLHRSCYADYTQDVSVFMVSNYRLQTLDKRTRCRIASVAEQMHATASKFARQQSDKNFELRLAYGLARSFITSTRFILDKSLAKSMYLRGFYILERAIEQPTESASDFRLPIRELFS</sequence>
<dbReference type="Pfam" id="PF01636">
    <property type="entry name" value="APH"/>
    <property type="match status" value="1"/>
</dbReference>
<proteinExistence type="predicted"/>